<dbReference type="NCBIfam" id="TIGR03569">
    <property type="entry name" value="NeuB_NnaB"/>
    <property type="match status" value="1"/>
</dbReference>
<dbReference type="InterPro" id="IPR013785">
    <property type="entry name" value="Aldolase_TIM"/>
</dbReference>
<dbReference type="InterPro" id="IPR057736">
    <property type="entry name" value="SAF_PseI/NeuA/NeuB"/>
</dbReference>
<dbReference type="Pfam" id="PF08666">
    <property type="entry name" value="SAF"/>
    <property type="match status" value="1"/>
</dbReference>
<dbReference type="GO" id="GO:0047444">
    <property type="term" value="F:N-acylneuraminate-9-phosphate synthase activity"/>
    <property type="evidence" value="ECO:0007669"/>
    <property type="project" value="TreeGrafter"/>
</dbReference>
<proteinExistence type="predicted"/>
<dbReference type="AlphaFoldDB" id="A0A0A5G5C7"/>
<dbReference type="SMART" id="SM00858">
    <property type="entry name" value="SAF"/>
    <property type="match status" value="1"/>
</dbReference>
<dbReference type="InterPro" id="IPR006190">
    <property type="entry name" value="SAF_AFP_Neu5Ac"/>
</dbReference>
<dbReference type="Proteomes" id="UP000030401">
    <property type="component" value="Unassembled WGS sequence"/>
</dbReference>
<dbReference type="Gene3D" id="3.20.20.70">
    <property type="entry name" value="Aldolase class I"/>
    <property type="match status" value="1"/>
</dbReference>
<dbReference type="InterPro" id="IPR036732">
    <property type="entry name" value="AFP_Neu5c_C_sf"/>
</dbReference>
<dbReference type="SUPFAM" id="SSF51569">
    <property type="entry name" value="Aldolase"/>
    <property type="match status" value="1"/>
</dbReference>
<dbReference type="InterPro" id="IPR013132">
    <property type="entry name" value="PseI/NeuA/B-like_N"/>
</dbReference>
<dbReference type="InterPro" id="IPR020007">
    <property type="entry name" value="NeuB/NeuA"/>
</dbReference>
<reference evidence="2 3" key="1">
    <citation type="submission" date="2013-08" db="EMBL/GenBank/DDBJ databases">
        <authorList>
            <person name="Huang J."/>
            <person name="Wang G."/>
        </authorList>
    </citation>
    <scope>NUCLEOTIDE SEQUENCE [LARGE SCALE GENOMIC DNA]</scope>
    <source>
        <strain evidence="2 3">JSM 072002</strain>
    </source>
</reference>
<dbReference type="eggNOG" id="COG2089">
    <property type="taxonomic scope" value="Bacteria"/>
</dbReference>
<dbReference type="Pfam" id="PF03102">
    <property type="entry name" value="NeuB"/>
    <property type="match status" value="1"/>
</dbReference>
<dbReference type="InterPro" id="IPR051690">
    <property type="entry name" value="PseI-like"/>
</dbReference>
<name>A0A0A5G5C7_9BACI</name>
<dbReference type="EMBL" id="AVPG01000014">
    <property type="protein sequence ID" value="KGX86363.1"/>
    <property type="molecule type" value="Genomic_DNA"/>
</dbReference>
<dbReference type="InterPro" id="IPR013974">
    <property type="entry name" value="SAF"/>
</dbReference>
<dbReference type="PANTHER" id="PTHR42966:SF1">
    <property type="entry name" value="SIALIC ACID SYNTHASE"/>
    <property type="match status" value="1"/>
</dbReference>
<accession>A0A0A5G5C7</accession>
<dbReference type="PANTHER" id="PTHR42966">
    <property type="entry name" value="N-ACETYLNEURAMINATE SYNTHASE"/>
    <property type="match status" value="1"/>
</dbReference>
<sequence length="346" mass="37882">MKIGSKIIGENCPAFIIAEAGVNHNGSLELAKQLIKKAKNAGADAVKFQTFSTEKTITRSAPQAKYQKDNTGKEESQFDMVKRLELSIEQHFELAKYCKEVGIMFLSSPFDFDSVDLLESLDISAFKVGSGEITNTPLLRHIASKGKPVILSTGMSTLGEVEEGVNALTSAGAKEIALLHCTSNYPPSIEDTNLKVMDTLKQSFQVPVGYSDHTIGMTISIGAVSLGATIIEKHFTLDKNLEGPDHLVSLNPDELKDMVDSIRMVEKALGSSIKRPVESELETRLVARKSVVAKVSIKKGELITKDKITFKRPGTGVLPKDLNLIINRRAKNDMEEDHIIKLKDLC</sequence>
<evidence type="ECO:0000313" key="2">
    <source>
        <dbReference type="EMBL" id="KGX86363.1"/>
    </source>
</evidence>
<dbReference type="Gene3D" id="3.90.1210.10">
    <property type="entry name" value="Antifreeze-like/N-acetylneuraminic acid synthase C-terminal domain"/>
    <property type="match status" value="1"/>
</dbReference>
<dbReference type="OrthoDB" id="9814210at2"/>
<comment type="caution">
    <text evidence="2">The sequence shown here is derived from an EMBL/GenBank/DDBJ whole genome shotgun (WGS) entry which is preliminary data.</text>
</comment>
<keyword evidence="3" id="KW-1185">Reference proteome</keyword>
<gene>
    <name evidence="2" type="ORF">N784_05275</name>
</gene>
<evidence type="ECO:0000313" key="3">
    <source>
        <dbReference type="Proteomes" id="UP000030401"/>
    </source>
</evidence>
<feature type="domain" description="AFP-like" evidence="1">
    <location>
        <begin position="290"/>
        <end position="346"/>
    </location>
</feature>
<dbReference type="GO" id="GO:0016051">
    <property type="term" value="P:carbohydrate biosynthetic process"/>
    <property type="evidence" value="ECO:0007669"/>
    <property type="project" value="InterPro"/>
</dbReference>
<dbReference type="RefSeq" id="WP_036834606.1">
    <property type="nucleotide sequence ID" value="NZ_AVPG01000014.1"/>
</dbReference>
<dbReference type="SUPFAM" id="SSF51269">
    <property type="entry name" value="AFP III-like domain"/>
    <property type="match status" value="1"/>
</dbReference>
<organism evidence="2 3">
    <name type="scientific">Pontibacillus litoralis JSM 072002</name>
    <dbReference type="NCBI Taxonomy" id="1385512"/>
    <lineage>
        <taxon>Bacteria</taxon>
        <taxon>Bacillati</taxon>
        <taxon>Bacillota</taxon>
        <taxon>Bacilli</taxon>
        <taxon>Bacillales</taxon>
        <taxon>Bacillaceae</taxon>
        <taxon>Pontibacillus</taxon>
    </lineage>
</organism>
<dbReference type="CDD" id="cd11615">
    <property type="entry name" value="SAF_NeuB_like"/>
    <property type="match status" value="1"/>
</dbReference>
<evidence type="ECO:0000259" key="1">
    <source>
        <dbReference type="PROSITE" id="PS50844"/>
    </source>
</evidence>
<dbReference type="STRING" id="1385512.N784_05275"/>
<protein>
    <recommendedName>
        <fullName evidence="1">AFP-like domain-containing protein</fullName>
    </recommendedName>
</protein>
<dbReference type="PROSITE" id="PS50844">
    <property type="entry name" value="AFP_LIKE"/>
    <property type="match status" value="1"/>
</dbReference>